<dbReference type="Gene3D" id="1.10.287.180">
    <property type="entry name" value="Transcription elongation factor, GreA/GreB, N-terminal domain"/>
    <property type="match status" value="1"/>
</dbReference>
<feature type="non-terminal residue" evidence="3">
    <location>
        <position position="1"/>
    </location>
</feature>
<dbReference type="InterPro" id="IPR036953">
    <property type="entry name" value="GreA/GreB_C_sf"/>
</dbReference>
<dbReference type="GO" id="GO:0006354">
    <property type="term" value="P:DNA-templated transcription elongation"/>
    <property type="evidence" value="ECO:0007669"/>
    <property type="project" value="TreeGrafter"/>
</dbReference>
<dbReference type="PANTHER" id="PTHR30437">
    <property type="entry name" value="TRANSCRIPTION ELONGATION FACTOR GREA"/>
    <property type="match status" value="1"/>
</dbReference>
<dbReference type="InterPro" id="IPR023459">
    <property type="entry name" value="Tscrpt_elong_fac_GreA/B_fam"/>
</dbReference>
<comment type="caution">
    <text evidence="3">The sequence shown here is derived from an EMBL/GenBank/DDBJ whole genome shotgun (WGS) entry which is preliminary data.</text>
</comment>
<feature type="coiled-coil region" evidence="1">
    <location>
        <begin position="11"/>
        <end position="60"/>
    </location>
</feature>
<reference evidence="3 4" key="1">
    <citation type="journal article" date="2016" name="Nat. Commun.">
        <title>Thousands of microbial genomes shed light on interconnected biogeochemical processes in an aquifer system.</title>
        <authorList>
            <person name="Anantharaman K."/>
            <person name="Brown C.T."/>
            <person name="Hug L.A."/>
            <person name="Sharon I."/>
            <person name="Castelle C.J."/>
            <person name="Probst A.J."/>
            <person name="Thomas B.C."/>
            <person name="Singh A."/>
            <person name="Wilkins M.J."/>
            <person name="Karaoz U."/>
            <person name="Brodie E.L."/>
            <person name="Williams K.H."/>
            <person name="Hubbard S.S."/>
            <person name="Banfield J.F."/>
        </authorList>
    </citation>
    <scope>NUCLEOTIDE SEQUENCE [LARGE SCALE GENOMIC DNA]</scope>
</reference>
<proteinExistence type="predicted"/>
<dbReference type="AlphaFoldDB" id="A0A1F7SRN8"/>
<dbReference type="InterPro" id="IPR036805">
    <property type="entry name" value="Tscrpt_elong_fac_GreA/B_N_sf"/>
</dbReference>
<evidence type="ECO:0000256" key="1">
    <source>
        <dbReference type="SAM" id="Coils"/>
    </source>
</evidence>
<sequence length="145" mass="16035">KEGYQKLVFQLNELKDKRDTLVTRIEEVTQTDESGEDGLTTQLKEELELISNKIDVLEEALEGSEIISGAINTNHVNIGCKVKIKLSNIKELEFNIVSELEADPANNKISDQSPLGQALLGKKINDEIMVDAPAGKITYKILAIN</sequence>
<dbReference type="PROSITE" id="PS00830">
    <property type="entry name" value="GREAB_2"/>
    <property type="match status" value="1"/>
</dbReference>
<evidence type="ECO:0000313" key="3">
    <source>
        <dbReference type="EMBL" id="OGL56460.1"/>
    </source>
</evidence>
<dbReference type="GO" id="GO:0003677">
    <property type="term" value="F:DNA binding"/>
    <property type="evidence" value="ECO:0007669"/>
    <property type="project" value="InterPro"/>
</dbReference>
<dbReference type="InterPro" id="IPR018151">
    <property type="entry name" value="TF_GreA/GreB_CS"/>
</dbReference>
<evidence type="ECO:0000259" key="2">
    <source>
        <dbReference type="Pfam" id="PF01272"/>
    </source>
</evidence>
<organism evidence="3 4">
    <name type="scientific">Candidatus Shapirobacteria bacterium RIFOXYB1_FULL_38_38</name>
    <dbReference type="NCBI Taxonomy" id="1802151"/>
    <lineage>
        <taxon>Bacteria</taxon>
        <taxon>Candidatus Shapironibacteriota</taxon>
    </lineage>
</organism>
<feature type="domain" description="Transcription elongation factor GreA/GreB C-terminal" evidence="2">
    <location>
        <begin position="73"/>
        <end position="145"/>
    </location>
</feature>
<accession>A0A1F7SRN8</accession>
<dbReference type="Pfam" id="PF01272">
    <property type="entry name" value="GreA_GreB"/>
    <property type="match status" value="1"/>
</dbReference>
<evidence type="ECO:0000313" key="4">
    <source>
        <dbReference type="Proteomes" id="UP000179812"/>
    </source>
</evidence>
<keyword evidence="1" id="KW-0175">Coiled coil</keyword>
<dbReference type="SUPFAM" id="SSF54534">
    <property type="entry name" value="FKBP-like"/>
    <property type="match status" value="1"/>
</dbReference>
<dbReference type="PIRSF" id="PIRSF006092">
    <property type="entry name" value="GreA_GreB"/>
    <property type="match status" value="1"/>
</dbReference>
<dbReference type="InterPro" id="IPR001437">
    <property type="entry name" value="Tscrpt_elong_fac_GreA/B_C"/>
</dbReference>
<dbReference type="GO" id="GO:0070063">
    <property type="term" value="F:RNA polymerase binding"/>
    <property type="evidence" value="ECO:0007669"/>
    <property type="project" value="InterPro"/>
</dbReference>
<dbReference type="SUPFAM" id="SSF46557">
    <property type="entry name" value="GreA transcript cleavage protein, N-terminal domain"/>
    <property type="match status" value="1"/>
</dbReference>
<gene>
    <name evidence="3" type="ORF">A2367_01880</name>
</gene>
<protein>
    <recommendedName>
        <fullName evidence="2">Transcription elongation factor GreA/GreB C-terminal domain-containing protein</fullName>
    </recommendedName>
</protein>
<dbReference type="PANTHER" id="PTHR30437:SF4">
    <property type="entry name" value="TRANSCRIPTION ELONGATION FACTOR GREA"/>
    <property type="match status" value="1"/>
</dbReference>
<name>A0A1F7SRN8_9BACT</name>
<dbReference type="Gene3D" id="3.10.50.30">
    <property type="entry name" value="Transcription elongation factor, GreA/GreB, C-terminal domain"/>
    <property type="match status" value="1"/>
</dbReference>
<dbReference type="EMBL" id="MGDL01000041">
    <property type="protein sequence ID" value="OGL56460.1"/>
    <property type="molecule type" value="Genomic_DNA"/>
</dbReference>
<dbReference type="GO" id="GO:0032784">
    <property type="term" value="P:regulation of DNA-templated transcription elongation"/>
    <property type="evidence" value="ECO:0007669"/>
    <property type="project" value="InterPro"/>
</dbReference>
<dbReference type="Proteomes" id="UP000179812">
    <property type="component" value="Unassembled WGS sequence"/>
</dbReference>